<dbReference type="Proteomes" id="UP000064967">
    <property type="component" value="Chromosome"/>
</dbReference>
<dbReference type="EMBL" id="CP012333">
    <property type="protein sequence ID" value="AKU98116.1"/>
    <property type="molecule type" value="Genomic_DNA"/>
</dbReference>
<gene>
    <name evidence="1" type="ORF">AKJ09_04780</name>
</gene>
<proteinExistence type="predicted"/>
<protein>
    <submittedName>
        <fullName evidence="1">Uncharacterized protein</fullName>
    </submittedName>
</protein>
<name>A0A0K1PXJ0_9BACT</name>
<reference evidence="1 2" key="1">
    <citation type="submission" date="2015-08" db="EMBL/GenBank/DDBJ databases">
        <authorList>
            <person name="Babu N.S."/>
            <person name="Beckwith C.J."/>
            <person name="Beseler K.G."/>
            <person name="Brison A."/>
            <person name="Carone J.V."/>
            <person name="Caskin T.P."/>
            <person name="Diamond M."/>
            <person name="Durham M.E."/>
            <person name="Foxe J.M."/>
            <person name="Go M."/>
            <person name="Henderson B.A."/>
            <person name="Jones I.B."/>
            <person name="McGettigan J.A."/>
            <person name="Micheletti S.J."/>
            <person name="Nasrallah M.E."/>
            <person name="Ortiz D."/>
            <person name="Piller C.R."/>
            <person name="Privatt S.R."/>
            <person name="Schneider S.L."/>
            <person name="Sharp S."/>
            <person name="Smith T.C."/>
            <person name="Stanton J.D."/>
            <person name="Ullery H.E."/>
            <person name="Wilson R.J."/>
            <person name="Serrano M.G."/>
            <person name="Buck G."/>
            <person name="Lee V."/>
            <person name="Wang Y."/>
            <person name="Carvalho R."/>
            <person name="Voegtly L."/>
            <person name="Shi R."/>
            <person name="Duckworth R."/>
            <person name="Johnson A."/>
            <person name="Loviza R."/>
            <person name="Walstead R."/>
            <person name="Shah Z."/>
            <person name="Kiflezghi M."/>
            <person name="Wade K."/>
            <person name="Ball S.L."/>
            <person name="Bradley K.W."/>
            <person name="Asai D.J."/>
            <person name="Bowman C.A."/>
            <person name="Russell D.A."/>
            <person name="Pope W.H."/>
            <person name="Jacobs-Sera D."/>
            <person name="Hendrix R.W."/>
            <person name="Hatfull G.F."/>
        </authorList>
    </citation>
    <scope>NUCLEOTIDE SEQUENCE [LARGE SCALE GENOMIC DNA]</scope>
    <source>
        <strain evidence="1 2">DSM 27648</strain>
    </source>
</reference>
<evidence type="ECO:0000313" key="2">
    <source>
        <dbReference type="Proteomes" id="UP000064967"/>
    </source>
</evidence>
<keyword evidence="2" id="KW-1185">Reference proteome</keyword>
<dbReference type="AlphaFoldDB" id="A0A0K1PXJ0"/>
<dbReference type="KEGG" id="llu:AKJ09_04780"/>
<accession>A0A0K1PXJ0</accession>
<evidence type="ECO:0000313" key="1">
    <source>
        <dbReference type="EMBL" id="AKU98116.1"/>
    </source>
</evidence>
<sequence>MRNAPIWLEHMYSASVCETRDRQAGDGSKSLLVVEWACG</sequence>
<organism evidence="1 2">
    <name type="scientific">Labilithrix luteola</name>
    <dbReference type="NCBI Taxonomy" id="1391654"/>
    <lineage>
        <taxon>Bacteria</taxon>
        <taxon>Pseudomonadati</taxon>
        <taxon>Myxococcota</taxon>
        <taxon>Polyangia</taxon>
        <taxon>Polyangiales</taxon>
        <taxon>Labilitrichaceae</taxon>
        <taxon>Labilithrix</taxon>
    </lineage>
</organism>